<dbReference type="GO" id="GO:0046872">
    <property type="term" value="F:metal ion binding"/>
    <property type="evidence" value="ECO:0007669"/>
    <property type="project" value="UniProtKB-KW"/>
</dbReference>
<keyword evidence="5 10" id="KW-0547">Nucleotide-binding</keyword>
<dbReference type="InterPro" id="IPR004881">
    <property type="entry name" value="Ribosome_biogen_GTPase_RsgA"/>
</dbReference>
<feature type="binding site" evidence="10">
    <location>
        <begin position="191"/>
        <end position="199"/>
    </location>
    <ligand>
        <name>GTP</name>
        <dbReference type="ChEBI" id="CHEBI:37565"/>
    </ligand>
</feature>
<dbReference type="Proteomes" id="UP000824123">
    <property type="component" value="Unassembled WGS sequence"/>
</dbReference>
<name>A0A9D1LS75_9FIRM</name>
<dbReference type="Gene3D" id="1.10.40.50">
    <property type="entry name" value="Probable gtpase engc, domain 3"/>
    <property type="match status" value="1"/>
</dbReference>
<keyword evidence="3 10" id="KW-0479">Metal-binding</keyword>
<evidence type="ECO:0000256" key="9">
    <source>
        <dbReference type="ARBA" id="ARBA00023134"/>
    </source>
</evidence>
<feature type="binding site" evidence="10">
    <location>
        <begin position="139"/>
        <end position="142"/>
    </location>
    <ligand>
        <name>GTP</name>
        <dbReference type="ChEBI" id="CHEBI:37565"/>
    </ligand>
</feature>
<feature type="binding site" evidence="10">
    <location>
        <position position="274"/>
    </location>
    <ligand>
        <name>Zn(2+)</name>
        <dbReference type="ChEBI" id="CHEBI:29105"/>
    </ligand>
</feature>
<dbReference type="EC" id="3.6.1.-" evidence="10"/>
<proteinExistence type="inferred from homology"/>
<accession>A0A9D1LS75</accession>
<organism evidence="13 14">
    <name type="scientific">Candidatus Fimadaptatus faecigallinarum</name>
    <dbReference type="NCBI Taxonomy" id="2840814"/>
    <lineage>
        <taxon>Bacteria</taxon>
        <taxon>Bacillati</taxon>
        <taxon>Bacillota</taxon>
        <taxon>Clostridia</taxon>
        <taxon>Eubacteriales</taxon>
        <taxon>Candidatus Fimadaptatus</taxon>
    </lineage>
</organism>
<dbReference type="SUPFAM" id="SSF52540">
    <property type="entry name" value="P-loop containing nucleoside triphosphate hydrolases"/>
    <property type="match status" value="1"/>
</dbReference>
<reference evidence="13" key="1">
    <citation type="submission" date="2020-10" db="EMBL/GenBank/DDBJ databases">
        <authorList>
            <person name="Gilroy R."/>
        </authorList>
    </citation>
    <scope>NUCLEOTIDE SEQUENCE</scope>
    <source>
        <strain evidence="13">ChiSxjej2B14-8506</strain>
    </source>
</reference>
<keyword evidence="1 10" id="KW-0963">Cytoplasm</keyword>
<keyword evidence="2 10" id="KW-0690">Ribosome biogenesis</keyword>
<dbReference type="HAMAP" id="MF_01820">
    <property type="entry name" value="GTPase_RsgA"/>
    <property type="match status" value="1"/>
</dbReference>
<evidence type="ECO:0000256" key="4">
    <source>
        <dbReference type="ARBA" id="ARBA00022730"/>
    </source>
</evidence>
<dbReference type="InterPro" id="IPR010914">
    <property type="entry name" value="RsgA_GTPase_dom"/>
</dbReference>
<dbReference type="InterPro" id="IPR030378">
    <property type="entry name" value="G_CP_dom"/>
</dbReference>
<evidence type="ECO:0000256" key="8">
    <source>
        <dbReference type="ARBA" id="ARBA00022884"/>
    </source>
</evidence>
<comment type="function">
    <text evidence="10">One of several proteins that assist in the late maturation steps of the functional core of the 30S ribosomal subunit. Helps release RbfA from mature subunits. May play a role in the assembly of ribosomal proteins into the subunit. Circularly permuted GTPase that catalyzes slow GTP hydrolysis, GTPase activity is stimulated by the 30S ribosomal subunit.</text>
</comment>
<evidence type="ECO:0000256" key="7">
    <source>
        <dbReference type="ARBA" id="ARBA00022833"/>
    </source>
</evidence>
<protein>
    <recommendedName>
        <fullName evidence="10">Small ribosomal subunit biogenesis GTPase RsgA</fullName>
        <ecNumber evidence="10">3.6.1.-</ecNumber>
    </recommendedName>
</protein>
<keyword evidence="4 10" id="KW-0699">rRNA-binding</keyword>
<reference evidence="13" key="2">
    <citation type="journal article" date="2021" name="PeerJ">
        <title>Extensive microbial diversity within the chicken gut microbiome revealed by metagenomics and culture.</title>
        <authorList>
            <person name="Gilroy R."/>
            <person name="Ravi A."/>
            <person name="Getino M."/>
            <person name="Pursley I."/>
            <person name="Horton D.L."/>
            <person name="Alikhan N.F."/>
            <person name="Baker D."/>
            <person name="Gharbi K."/>
            <person name="Hall N."/>
            <person name="Watson M."/>
            <person name="Adriaenssens E.M."/>
            <person name="Foster-Nyarko E."/>
            <person name="Jarju S."/>
            <person name="Secka A."/>
            <person name="Antonio M."/>
            <person name="Oren A."/>
            <person name="Chaudhuri R.R."/>
            <person name="La Ragione R."/>
            <person name="Hildebrand F."/>
            <person name="Pallen M.J."/>
        </authorList>
    </citation>
    <scope>NUCLEOTIDE SEQUENCE</scope>
    <source>
        <strain evidence="13">ChiSxjej2B14-8506</strain>
    </source>
</reference>
<dbReference type="AlphaFoldDB" id="A0A9D1LS75"/>
<evidence type="ECO:0000256" key="2">
    <source>
        <dbReference type="ARBA" id="ARBA00022517"/>
    </source>
</evidence>
<comment type="subunit">
    <text evidence="10">Monomer. Associates with 30S ribosomal subunit, binds 16S rRNA.</text>
</comment>
<gene>
    <name evidence="10 13" type="primary">rsgA</name>
    <name evidence="13" type="ORF">IAC59_07105</name>
</gene>
<dbReference type="GO" id="GO:0005525">
    <property type="term" value="F:GTP binding"/>
    <property type="evidence" value="ECO:0007669"/>
    <property type="project" value="UniProtKB-UniRule"/>
</dbReference>
<evidence type="ECO:0000259" key="12">
    <source>
        <dbReference type="PROSITE" id="PS51721"/>
    </source>
</evidence>
<dbReference type="GO" id="GO:0042274">
    <property type="term" value="P:ribosomal small subunit biogenesis"/>
    <property type="evidence" value="ECO:0007669"/>
    <property type="project" value="UniProtKB-UniRule"/>
</dbReference>
<evidence type="ECO:0000256" key="1">
    <source>
        <dbReference type="ARBA" id="ARBA00022490"/>
    </source>
</evidence>
<dbReference type="GO" id="GO:0005737">
    <property type="term" value="C:cytoplasm"/>
    <property type="evidence" value="ECO:0007669"/>
    <property type="project" value="UniProtKB-SubCell"/>
</dbReference>
<comment type="subcellular location">
    <subcellularLocation>
        <location evidence="10">Cytoplasm</location>
    </subcellularLocation>
</comment>
<feature type="binding site" evidence="10">
    <location>
        <position position="287"/>
    </location>
    <ligand>
        <name>Zn(2+)</name>
        <dbReference type="ChEBI" id="CHEBI:29105"/>
    </ligand>
</feature>
<feature type="binding site" evidence="10">
    <location>
        <position position="279"/>
    </location>
    <ligand>
        <name>Zn(2+)</name>
        <dbReference type="ChEBI" id="CHEBI:29105"/>
    </ligand>
</feature>
<dbReference type="PANTHER" id="PTHR32120">
    <property type="entry name" value="SMALL RIBOSOMAL SUBUNIT BIOGENESIS GTPASE RSGA"/>
    <property type="match status" value="1"/>
</dbReference>
<dbReference type="PROSITE" id="PS51721">
    <property type="entry name" value="G_CP"/>
    <property type="match status" value="1"/>
</dbReference>
<dbReference type="GO" id="GO:0003924">
    <property type="term" value="F:GTPase activity"/>
    <property type="evidence" value="ECO:0007669"/>
    <property type="project" value="UniProtKB-UniRule"/>
</dbReference>
<comment type="cofactor">
    <cofactor evidence="10">
        <name>Zn(2+)</name>
        <dbReference type="ChEBI" id="CHEBI:29105"/>
    </cofactor>
    <text evidence="10">Binds 1 zinc ion per subunit.</text>
</comment>
<feature type="domain" description="CP-type G" evidence="12">
    <location>
        <begin position="94"/>
        <end position="250"/>
    </location>
</feature>
<evidence type="ECO:0000313" key="13">
    <source>
        <dbReference type="EMBL" id="HIU47012.1"/>
    </source>
</evidence>
<evidence type="ECO:0000256" key="3">
    <source>
        <dbReference type="ARBA" id="ARBA00022723"/>
    </source>
</evidence>
<evidence type="ECO:0000259" key="11">
    <source>
        <dbReference type="PROSITE" id="PS50936"/>
    </source>
</evidence>
<dbReference type="Gene3D" id="3.40.50.300">
    <property type="entry name" value="P-loop containing nucleotide triphosphate hydrolases"/>
    <property type="match status" value="1"/>
</dbReference>
<dbReference type="EMBL" id="DVNK01000043">
    <property type="protein sequence ID" value="HIU47012.1"/>
    <property type="molecule type" value="Genomic_DNA"/>
</dbReference>
<dbReference type="GO" id="GO:0019843">
    <property type="term" value="F:rRNA binding"/>
    <property type="evidence" value="ECO:0007669"/>
    <property type="project" value="UniProtKB-KW"/>
</dbReference>
<dbReference type="CDD" id="cd01854">
    <property type="entry name" value="YjeQ_EngC"/>
    <property type="match status" value="1"/>
</dbReference>
<sequence length="346" mass="38297">MQENIDLRDYGYRDSGTPDIARITAVFKNRYDLITPTGATHGFLSAAYRQGLEDWPTTGDFVRIDPNPTGDSRILETLPRHSLFSRREPGSPPRQQAVAANFDYVFIVTSLNRDFNPNRLERYLSIAYDSGATPVILLTKADLLPDCSAQLAKAENIVPGTPVHALSSLTGQGMDALDQYLKPGVTLALLGSSGVGKSSLVNALAGRELMRVNETRAVDSSKGRHTTTHRQLMRLDCGALIIDTPGMRQLGMWELDEGLSATFGDVEEILARGCRFSDCQHMTEPGCAVRAAIESGELSPVHWRNYLALKREAHFASNYASALREKQARNREIALKNRSLKRKPRR</sequence>
<keyword evidence="9 10" id="KW-0342">GTP-binding</keyword>
<keyword evidence="6 10" id="KW-0378">Hydrolase</keyword>
<evidence type="ECO:0000256" key="10">
    <source>
        <dbReference type="HAMAP-Rule" id="MF_01820"/>
    </source>
</evidence>
<evidence type="ECO:0000313" key="14">
    <source>
        <dbReference type="Proteomes" id="UP000824123"/>
    </source>
</evidence>
<dbReference type="InterPro" id="IPR027417">
    <property type="entry name" value="P-loop_NTPase"/>
</dbReference>
<comment type="caution">
    <text evidence="13">The sequence shown here is derived from an EMBL/GenBank/DDBJ whole genome shotgun (WGS) entry which is preliminary data.</text>
</comment>
<keyword evidence="8 10" id="KW-0694">RNA-binding</keyword>
<feature type="domain" description="EngC GTPase" evidence="11">
    <location>
        <begin position="100"/>
        <end position="248"/>
    </location>
</feature>
<evidence type="ECO:0000256" key="5">
    <source>
        <dbReference type="ARBA" id="ARBA00022741"/>
    </source>
</evidence>
<dbReference type="Pfam" id="PF03193">
    <property type="entry name" value="RsgA_GTPase"/>
    <property type="match status" value="1"/>
</dbReference>
<keyword evidence="7 10" id="KW-0862">Zinc</keyword>
<feature type="binding site" evidence="10">
    <location>
        <position position="281"/>
    </location>
    <ligand>
        <name>Zn(2+)</name>
        <dbReference type="ChEBI" id="CHEBI:29105"/>
    </ligand>
</feature>
<comment type="similarity">
    <text evidence="10">Belongs to the TRAFAC class YlqF/YawG GTPase family. RsgA subfamily.</text>
</comment>
<dbReference type="PROSITE" id="PS50936">
    <property type="entry name" value="ENGC_GTPASE"/>
    <property type="match status" value="1"/>
</dbReference>
<dbReference type="PANTHER" id="PTHR32120:SF10">
    <property type="entry name" value="SMALL RIBOSOMAL SUBUNIT BIOGENESIS GTPASE RSGA"/>
    <property type="match status" value="1"/>
</dbReference>
<dbReference type="NCBIfam" id="TIGR00157">
    <property type="entry name" value="ribosome small subunit-dependent GTPase A"/>
    <property type="match status" value="1"/>
</dbReference>
<evidence type="ECO:0000256" key="6">
    <source>
        <dbReference type="ARBA" id="ARBA00022801"/>
    </source>
</evidence>